<evidence type="ECO:0000313" key="14">
    <source>
        <dbReference type="Proteomes" id="UP001332192"/>
    </source>
</evidence>
<dbReference type="PANTHER" id="PTHR30053:SF12">
    <property type="entry name" value="ELONGATION FACTOR P (EF-P) FAMILY PROTEIN"/>
    <property type="match status" value="1"/>
</dbReference>
<dbReference type="InterPro" id="IPR013185">
    <property type="entry name" value="Transl_elong_KOW-like"/>
</dbReference>
<sequence length="185" mass="20847">MISVNDLRPGLTIEVDGEVWSVVEFLHVKPGKGAAFVRTKLKNVKSGNVIERTFRAGERVNRAHVETREMQYLYHSGTEWYFMDTRSFEQISIHEDYLGDAPKYLKENDVILIQFYEGQPIGVELPTYVELKVVETEPGVRGDTAQGGSKPAKLETGLVVQVPLFINTGDVLKIDTRTGEYLSRA</sequence>
<name>A0ABZ1C0B5_9FIRM</name>
<evidence type="ECO:0000256" key="10">
    <source>
        <dbReference type="RuleBase" id="RU004389"/>
    </source>
</evidence>
<keyword evidence="4 8" id="KW-0963">Cytoplasm</keyword>
<dbReference type="EMBL" id="CP141615">
    <property type="protein sequence ID" value="WRP18318.1"/>
    <property type="molecule type" value="Genomic_DNA"/>
</dbReference>
<evidence type="ECO:0000259" key="11">
    <source>
        <dbReference type="SMART" id="SM00841"/>
    </source>
</evidence>
<evidence type="ECO:0000256" key="8">
    <source>
        <dbReference type="HAMAP-Rule" id="MF_00141"/>
    </source>
</evidence>
<proteinExistence type="inferred from homology"/>
<comment type="pathway">
    <text evidence="2 8">Protein biosynthesis; polypeptide chain elongation.</text>
</comment>
<dbReference type="Pfam" id="PF08207">
    <property type="entry name" value="EFP_N"/>
    <property type="match status" value="1"/>
</dbReference>
<dbReference type="InterPro" id="IPR011768">
    <property type="entry name" value="Transl_elongation_fac_P"/>
</dbReference>
<dbReference type="NCBIfam" id="TIGR00038">
    <property type="entry name" value="efp"/>
    <property type="match status" value="1"/>
</dbReference>
<comment type="function">
    <text evidence="7 8">Involved in peptide bond synthesis. Stimulates efficient translation and peptide-bond synthesis on native or reconstituted 70S ribosomes in vitro. Probably functions indirectly by altering the affinity of the ribosome for aminoacyl-tRNA, thus increasing their reactivity as acceptors for peptidyl transferase.</text>
</comment>
<dbReference type="SMART" id="SM00841">
    <property type="entry name" value="Elong-fact-P_C"/>
    <property type="match status" value="1"/>
</dbReference>
<dbReference type="InterPro" id="IPR013852">
    <property type="entry name" value="Transl_elong_P/YeiP_CS"/>
</dbReference>
<dbReference type="SUPFAM" id="SSF50249">
    <property type="entry name" value="Nucleic acid-binding proteins"/>
    <property type="match status" value="2"/>
</dbReference>
<evidence type="ECO:0000256" key="5">
    <source>
        <dbReference type="ARBA" id="ARBA00022768"/>
    </source>
</evidence>
<dbReference type="PROSITE" id="PS01275">
    <property type="entry name" value="EFP"/>
    <property type="match status" value="1"/>
</dbReference>
<dbReference type="InterPro" id="IPR015365">
    <property type="entry name" value="Elong-fact-P_C"/>
</dbReference>
<evidence type="ECO:0000259" key="12">
    <source>
        <dbReference type="SMART" id="SM01185"/>
    </source>
</evidence>
<dbReference type="Proteomes" id="UP001332192">
    <property type="component" value="Chromosome"/>
</dbReference>
<comment type="similarity">
    <text evidence="3 8 10">Belongs to the elongation factor P family.</text>
</comment>
<keyword evidence="14" id="KW-1185">Reference proteome</keyword>
<organism evidence="13 14">
    <name type="scientific">Carboxydichorda subterranea</name>
    <dbReference type="NCBI Taxonomy" id="3109565"/>
    <lineage>
        <taxon>Bacteria</taxon>
        <taxon>Bacillati</taxon>
        <taxon>Bacillota</taxon>
        <taxon>Limnochordia</taxon>
        <taxon>Limnochordales</taxon>
        <taxon>Geochordaceae</taxon>
        <taxon>Carboxydichorda</taxon>
    </lineage>
</organism>
<feature type="domain" description="Elongation factor P C-terminal" evidence="11">
    <location>
        <begin position="129"/>
        <end position="184"/>
    </location>
</feature>
<dbReference type="GO" id="GO:0003746">
    <property type="term" value="F:translation elongation factor activity"/>
    <property type="evidence" value="ECO:0007669"/>
    <property type="project" value="UniProtKB-KW"/>
</dbReference>
<dbReference type="Pfam" id="PF09285">
    <property type="entry name" value="Elong-fact-P_C"/>
    <property type="match status" value="1"/>
</dbReference>
<comment type="subcellular location">
    <subcellularLocation>
        <location evidence="1 8">Cytoplasm</location>
    </subcellularLocation>
</comment>
<evidence type="ECO:0000256" key="6">
    <source>
        <dbReference type="ARBA" id="ARBA00022917"/>
    </source>
</evidence>
<gene>
    <name evidence="8 13" type="primary">efp</name>
    <name evidence="13" type="ORF">U7230_04740</name>
</gene>
<evidence type="ECO:0000256" key="2">
    <source>
        <dbReference type="ARBA" id="ARBA00004815"/>
    </source>
</evidence>
<dbReference type="SMART" id="SM01185">
    <property type="entry name" value="EFP"/>
    <property type="match status" value="1"/>
</dbReference>
<dbReference type="InterPro" id="IPR001059">
    <property type="entry name" value="Transl_elong_P/YeiP_cen"/>
</dbReference>
<dbReference type="PANTHER" id="PTHR30053">
    <property type="entry name" value="ELONGATION FACTOR P"/>
    <property type="match status" value="1"/>
</dbReference>
<dbReference type="Gene3D" id="2.40.50.140">
    <property type="entry name" value="Nucleic acid-binding proteins"/>
    <property type="match status" value="2"/>
</dbReference>
<dbReference type="RefSeq" id="WP_324717589.1">
    <property type="nucleotide sequence ID" value="NZ_CP141615.1"/>
</dbReference>
<evidence type="ECO:0000256" key="3">
    <source>
        <dbReference type="ARBA" id="ARBA00009479"/>
    </source>
</evidence>
<dbReference type="InterPro" id="IPR008991">
    <property type="entry name" value="Translation_prot_SH3-like_sf"/>
</dbReference>
<accession>A0ABZ1C0B5</accession>
<evidence type="ECO:0000256" key="9">
    <source>
        <dbReference type="NCBIfam" id="TIGR00038"/>
    </source>
</evidence>
<evidence type="ECO:0000313" key="13">
    <source>
        <dbReference type="EMBL" id="WRP18318.1"/>
    </source>
</evidence>
<reference evidence="13 14" key="1">
    <citation type="journal article" date="2024" name="Front. Microbiol.">
        <title>Novel thermophilic genera Geochorda gen. nov. and Carboxydochorda gen. nov. from the deep terrestrial subsurface reveal the ecophysiological diversity in the class Limnochordia.</title>
        <authorList>
            <person name="Karnachuk O.V."/>
            <person name="Lukina A.P."/>
            <person name="Avakyan M.R."/>
            <person name="Kadnikov V.V."/>
            <person name="Begmatov S."/>
            <person name="Beletsky A.V."/>
            <person name="Vlasova K.G."/>
            <person name="Novikov A.A."/>
            <person name="Shcherbakova V.A."/>
            <person name="Mardanov A.V."/>
            <person name="Ravin N.V."/>
        </authorList>
    </citation>
    <scope>NUCLEOTIDE SEQUENCE [LARGE SCALE GENOMIC DNA]</scope>
    <source>
        <strain evidence="13 14">L945</strain>
    </source>
</reference>
<evidence type="ECO:0000256" key="4">
    <source>
        <dbReference type="ARBA" id="ARBA00022490"/>
    </source>
</evidence>
<feature type="domain" description="Translation elongation factor P/YeiP central" evidence="12">
    <location>
        <begin position="67"/>
        <end position="121"/>
    </location>
</feature>
<dbReference type="SUPFAM" id="SSF50104">
    <property type="entry name" value="Translation proteins SH3-like domain"/>
    <property type="match status" value="1"/>
</dbReference>
<evidence type="ECO:0000256" key="1">
    <source>
        <dbReference type="ARBA" id="ARBA00004496"/>
    </source>
</evidence>
<dbReference type="NCBIfam" id="NF001810">
    <property type="entry name" value="PRK00529.1"/>
    <property type="match status" value="1"/>
</dbReference>
<dbReference type="CDD" id="cd05794">
    <property type="entry name" value="S1_EF-P_repeat_2"/>
    <property type="match status" value="1"/>
</dbReference>
<dbReference type="Pfam" id="PF01132">
    <property type="entry name" value="EFP"/>
    <property type="match status" value="1"/>
</dbReference>
<protein>
    <recommendedName>
        <fullName evidence="8 9">Elongation factor P</fullName>
        <shortName evidence="8">EF-P</shortName>
    </recommendedName>
</protein>
<dbReference type="HAMAP" id="MF_00141">
    <property type="entry name" value="EF_P"/>
    <property type="match status" value="1"/>
</dbReference>
<dbReference type="InterPro" id="IPR020599">
    <property type="entry name" value="Transl_elong_fac_P/YeiP"/>
</dbReference>
<dbReference type="Gene3D" id="2.30.30.30">
    <property type="match status" value="1"/>
</dbReference>
<dbReference type="PIRSF" id="PIRSF005901">
    <property type="entry name" value="EF-P"/>
    <property type="match status" value="1"/>
</dbReference>
<dbReference type="InterPro" id="IPR012340">
    <property type="entry name" value="NA-bd_OB-fold"/>
</dbReference>
<evidence type="ECO:0000256" key="7">
    <source>
        <dbReference type="ARBA" id="ARBA00025469"/>
    </source>
</evidence>
<dbReference type="InterPro" id="IPR014722">
    <property type="entry name" value="Rib_uL2_dom2"/>
</dbReference>
<keyword evidence="6 8" id="KW-0648">Protein biosynthesis</keyword>
<keyword evidence="5 8" id="KW-0251">Elongation factor</keyword>
<dbReference type="CDD" id="cd04470">
    <property type="entry name" value="S1_EF-P_repeat_1"/>
    <property type="match status" value="1"/>
</dbReference>